<keyword evidence="4 5" id="KW-0472">Membrane</keyword>
<feature type="transmembrane region" description="Helical" evidence="5">
    <location>
        <begin position="404"/>
        <end position="422"/>
    </location>
</feature>
<dbReference type="PANTHER" id="PTHR11814">
    <property type="entry name" value="SULFATE TRANSPORTER"/>
    <property type="match status" value="1"/>
</dbReference>
<dbReference type="PROSITE" id="PS50801">
    <property type="entry name" value="STAS"/>
    <property type="match status" value="1"/>
</dbReference>
<dbReference type="InterPro" id="IPR002645">
    <property type="entry name" value="STAS_dom"/>
</dbReference>
<evidence type="ECO:0000256" key="4">
    <source>
        <dbReference type="ARBA" id="ARBA00023136"/>
    </source>
</evidence>
<sequence>MPSPTANPSWQSLLPTPVAMATRSSRIGETFEVLQEELRTDHNLNRVKHYAKVVPQKLPSAAKQYFLDKLPIAQWLPRYSPSWLASDFMAGLTIGVMLIPQGLSYAKIATIPIEHGLYSSWVPAAVAVFLGTSKDLSTGPTSLMGLLTAEIVADLKAEYSPADIAAAVAFMVGVYGLVIGLLGLGFLLDYISIPILIGFISATALTIGFGQVGGLVGLDDTPSTVFAIIGDVLRRLPKWDGPTSGIGFGTIVILYLLEKVGKKWGKKHFVIQYISSSRAIIVLIIFTLISYLVNKDRDEFLWAISKVNTNGIAQPKAHDNTLISKVAARAIAPFIAASLEHQAVAKAFGRKNHYTVDQTQEFNYLGVTNLVNSFFGSMPVGGAMSRTAVNSECGVRSPLNGAVTAAWILLTIYFFSPALYWLPKATLSAIIIMAVIHLFGPFSVIYKIYRVSVADYIAFNVAFFVTIFVGSEYGIGSAAGWAVVWTMLRSAFTKSRISVQSGPGGRMNEPHSLPRVSGAGSEDVGVTIPEDTVVVSFQDSLFYPNAQRNKTQILESIQLVYPSVQNPHYSADAARSWSVAGERRLERLRKERNVVLKDMPLSIVVLDFTMVPFIDMTGVTALAELKDDIHRQLGNFVEIRMVNMGAGIIKRFERAKWPLADVDGPQTEGADIIYPSLGRAIWDDRENLKGSLNGVVTEKAC</sequence>
<gene>
    <name evidence="7" type="ORF">RRF57_010864</name>
</gene>
<dbReference type="EMBL" id="JAWHQM010000049">
    <property type="protein sequence ID" value="KAK5635152.1"/>
    <property type="molecule type" value="Genomic_DNA"/>
</dbReference>
<reference evidence="7 8" key="1">
    <citation type="submission" date="2023-10" db="EMBL/GenBank/DDBJ databases">
        <title>Draft genome sequence of Xylaria bambusicola isolate GMP-LS, the root and basal stem rot pathogen of sugarcane in Indonesia.</title>
        <authorList>
            <person name="Selvaraj P."/>
            <person name="Muralishankar V."/>
            <person name="Muruganantham S."/>
            <person name="Sp S."/>
            <person name="Haryani S."/>
            <person name="Lau K.J.X."/>
            <person name="Naqvi N.I."/>
        </authorList>
    </citation>
    <scope>NUCLEOTIDE SEQUENCE [LARGE SCALE GENOMIC DNA]</scope>
    <source>
        <strain evidence="7">GMP-LS</strain>
    </source>
</reference>
<dbReference type="Proteomes" id="UP001305414">
    <property type="component" value="Unassembled WGS sequence"/>
</dbReference>
<accession>A0AAN7Z9S4</accession>
<dbReference type="Pfam" id="PF01740">
    <property type="entry name" value="STAS"/>
    <property type="match status" value="1"/>
</dbReference>
<feature type="transmembrane region" description="Helical" evidence="5">
    <location>
        <begin position="429"/>
        <end position="449"/>
    </location>
</feature>
<dbReference type="SUPFAM" id="SSF52091">
    <property type="entry name" value="SpoIIaa-like"/>
    <property type="match status" value="1"/>
</dbReference>
<evidence type="ECO:0000256" key="1">
    <source>
        <dbReference type="ARBA" id="ARBA00004141"/>
    </source>
</evidence>
<organism evidence="7 8">
    <name type="scientific">Xylaria bambusicola</name>
    <dbReference type="NCBI Taxonomy" id="326684"/>
    <lineage>
        <taxon>Eukaryota</taxon>
        <taxon>Fungi</taxon>
        <taxon>Dikarya</taxon>
        <taxon>Ascomycota</taxon>
        <taxon>Pezizomycotina</taxon>
        <taxon>Sordariomycetes</taxon>
        <taxon>Xylariomycetidae</taxon>
        <taxon>Xylariales</taxon>
        <taxon>Xylariaceae</taxon>
        <taxon>Xylaria</taxon>
    </lineage>
</organism>
<protein>
    <recommendedName>
        <fullName evidence="6">STAS domain-containing protein</fullName>
    </recommendedName>
</protein>
<feature type="transmembrane region" description="Helical" evidence="5">
    <location>
        <begin position="269"/>
        <end position="293"/>
    </location>
</feature>
<comment type="caution">
    <text evidence="7">The sequence shown here is derived from an EMBL/GenBank/DDBJ whole genome shotgun (WGS) entry which is preliminary data.</text>
</comment>
<dbReference type="InterPro" id="IPR001902">
    <property type="entry name" value="SLC26A/SulP_fam"/>
</dbReference>
<feature type="transmembrane region" description="Helical" evidence="5">
    <location>
        <begin position="164"/>
        <end position="188"/>
    </location>
</feature>
<evidence type="ECO:0000313" key="7">
    <source>
        <dbReference type="EMBL" id="KAK5635152.1"/>
    </source>
</evidence>
<dbReference type="GO" id="GO:0055085">
    <property type="term" value="P:transmembrane transport"/>
    <property type="evidence" value="ECO:0007669"/>
    <property type="project" value="InterPro"/>
</dbReference>
<proteinExistence type="predicted"/>
<evidence type="ECO:0000259" key="6">
    <source>
        <dbReference type="PROSITE" id="PS50801"/>
    </source>
</evidence>
<dbReference type="InterPro" id="IPR011547">
    <property type="entry name" value="SLC26A/SulP_dom"/>
</dbReference>
<dbReference type="Gene3D" id="3.30.750.24">
    <property type="entry name" value="STAS domain"/>
    <property type="match status" value="1"/>
</dbReference>
<feature type="domain" description="STAS" evidence="6">
    <location>
        <begin position="522"/>
        <end position="684"/>
    </location>
</feature>
<feature type="transmembrane region" description="Helical" evidence="5">
    <location>
        <begin position="195"/>
        <end position="216"/>
    </location>
</feature>
<evidence type="ECO:0000256" key="3">
    <source>
        <dbReference type="ARBA" id="ARBA00022989"/>
    </source>
</evidence>
<dbReference type="Pfam" id="PF00916">
    <property type="entry name" value="Sulfate_transp"/>
    <property type="match status" value="1"/>
</dbReference>
<dbReference type="GO" id="GO:0016020">
    <property type="term" value="C:membrane"/>
    <property type="evidence" value="ECO:0007669"/>
    <property type="project" value="UniProtKB-SubCell"/>
</dbReference>
<evidence type="ECO:0000313" key="8">
    <source>
        <dbReference type="Proteomes" id="UP001305414"/>
    </source>
</evidence>
<keyword evidence="3 5" id="KW-1133">Transmembrane helix</keyword>
<dbReference type="AlphaFoldDB" id="A0AAN7Z9S4"/>
<feature type="transmembrane region" description="Helical" evidence="5">
    <location>
        <begin position="461"/>
        <end position="488"/>
    </location>
</feature>
<dbReference type="InterPro" id="IPR036513">
    <property type="entry name" value="STAS_dom_sf"/>
</dbReference>
<keyword evidence="8" id="KW-1185">Reference proteome</keyword>
<comment type="subcellular location">
    <subcellularLocation>
        <location evidence="1">Membrane</location>
        <topology evidence="1">Multi-pass membrane protein</topology>
    </subcellularLocation>
</comment>
<evidence type="ECO:0000256" key="2">
    <source>
        <dbReference type="ARBA" id="ARBA00022692"/>
    </source>
</evidence>
<dbReference type="CDD" id="cd07042">
    <property type="entry name" value="STAS_SulP_like_sulfate_transporter"/>
    <property type="match status" value="1"/>
</dbReference>
<name>A0AAN7Z9S4_9PEZI</name>
<evidence type="ECO:0000256" key="5">
    <source>
        <dbReference type="SAM" id="Phobius"/>
    </source>
</evidence>
<dbReference type="NCBIfam" id="TIGR00815">
    <property type="entry name" value="sulP"/>
    <property type="match status" value="1"/>
</dbReference>
<keyword evidence="2 5" id="KW-0812">Transmembrane</keyword>